<feature type="compositionally biased region" description="Basic and acidic residues" evidence="1">
    <location>
        <begin position="231"/>
        <end position="240"/>
    </location>
</feature>
<reference evidence="2" key="1">
    <citation type="submission" date="2023-03" db="EMBL/GenBank/DDBJ databases">
        <title>Massive genome expansion in bonnet fungi (Mycena s.s.) driven by repeated elements and novel gene families across ecological guilds.</title>
        <authorList>
            <consortium name="Lawrence Berkeley National Laboratory"/>
            <person name="Harder C.B."/>
            <person name="Miyauchi S."/>
            <person name="Viragh M."/>
            <person name="Kuo A."/>
            <person name="Thoen E."/>
            <person name="Andreopoulos B."/>
            <person name="Lu D."/>
            <person name="Skrede I."/>
            <person name="Drula E."/>
            <person name="Henrissat B."/>
            <person name="Morin E."/>
            <person name="Kohler A."/>
            <person name="Barry K."/>
            <person name="LaButti K."/>
            <person name="Morin E."/>
            <person name="Salamov A."/>
            <person name="Lipzen A."/>
            <person name="Mereny Z."/>
            <person name="Hegedus B."/>
            <person name="Baldrian P."/>
            <person name="Stursova M."/>
            <person name="Weitz H."/>
            <person name="Taylor A."/>
            <person name="Grigoriev I.V."/>
            <person name="Nagy L.G."/>
            <person name="Martin F."/>
            <person name="Kauserud H."/>
        </authorList>
    </citation>
    <scope>NUCLEOTIDE SEQUENCE</scope>
    <source>
        <strain evidence="2">CBHHK182m</strain>
    </source>
</reference>
<dbReference type="AlphaFoldDB" id="A0AAD7J4N4"/>
<proteinExistence type="predicted"/>
<evidence type="ECO:0000313" key="3">
    <source>
        <dbReference type="Proteomes" id="UP001215598"/>
    </source>
</evidence>
<keyword evidence="3" id="KW-1185">Reference proteome</keyword>
<dbReference type="Proteomes" id="UP001215598">
    <property type="component" value="Unassembled WGS sequence"/>
</dbReference>
<organism evidence="2 3">
    <name type="scientific">Mycena metata</name>
    <dbReference type="NCBI Taxonomy" id="1033252"/>
    <lineage>
        <taxon>Eukaryota</taxon>
        <taxon>Fungi</taxon>
        <taxon>Dikarya</taxon>
        <taxon>Basidiomycota</taxon>
        <taxon>Agaricomycotina</taxon>
        <taxon>Agaricomycetes</taxon>
        <taxon>Agaricomycetidae</taxon>
        <taxon>Agaricales</taxon>
        <taxon>Marasmiineae</taxon>
        <taxon>Mycenaceae</taxon>
        <taxon>Mycena</taxon>
    </lineage>
</organism>
<name>A0AAD7J4N4_9AGAR</name>
<evidence type="ECO:0000256" key="1">
    <source>
        <dbReference type="SAM" id="MobiDB-lite"/>
    </source>
</evidence>
<comment type="caution">
    <text evidence="2">The sequence shown here is derived from an EMBL/GenBank/DDBJ whole genome shotgun (WGS) entry which is preliminary data.</text>
</comment>
<accession>A0AAD7J4N4</accession>
<gene>
    <name evidence="2" type="ORF">B0H16DRAFT_1689862</name>
</gene>
<sequence>MRNFFFHRSHHRRIPPQRIVHAFSAYSPQIVVPNTSFTLCPWSDRMFPGTGSGIGLEKKRSSELLDIQYHHHRSPSTLLMTSSATACEAAYITDWYYPNPAARISLPNWIKNGRLQSFGRRAFSTPLGSLALCFSQEVEFFATVLALFPHLAELTLPEARKEYHPLVHVEMAVEPPPYLQVVLKWITIEALRFDAVDNTTLSLPSTEGIRAHVTAGVEPVTGYGFTSPESNGRELREHPLAENPEE</sequence>
<feature type="region of interest" description="Disordered" evidence="1">
    <location>
        <begin position="222"/>
        <end position="246"/>
    </location>
</feature>
<evidence type="ECO:0000313" key="2">
    <source>
        <dbReference type="EMBL" id="KAJ7756644.1"/>
    </source>
</evidence>
<protein>
    <submittedName>
        <fullName evidence="2">Uncharacterized protein</fullName>
    </submittedName>
</protein>
<dbReference type="EMBL" id="JARKIB010000046">
    <property type="protein sequence ID" value="KAJ7756644.1"/>
    <property type="molecule type" value="Genomic_DNA"/>
</dbReference>